<sequence length="205" mass="23051">MAPNVIPGLPEPVSQGNERLSITCPVCDQILTGLRGTQSEREHKGRMRVRLVSHVKGLARNNVAHQEFLDRYNVSKATVKLPGTAQEIHRQVERKRKERKRQEAIAAEAMAREEAIKSSGTDDYWQRYLPGTTVTATRIVEAWLVNYYTDAPSVPPSPESVITPPRKNKGNLFALLETSGFTLLATLPVKSRYNIREINDHLDVL</sequence>
<comment type="caution">
    <text evidence="1">The sequence shown here is derived from an EMBL/GenBank/DDBJ whole genome shotgun (WGS) entry which is preliminary data.</text>
</comment>
<name>A0ACC3SQM5_LIPKO</name>
<protein>
    <submittedName>
        <fullName evidence="1">Uncharacterized protein</fullName>
    </submittedName>
</protein>
<dbReference type="EMBL" id="MU971730">
    <property type="protein sequence ID" value="KAK9233676.1"/>
    <property type="molecule type" value="Genomic_DNA"/>
</dbReference>
<gene>
    <name evidence="1" type="ORF">V1525DRAFT_174908</name>
</gene>
<keyword evidence="2" id="KW-1185">Reference proteome</keyword>
<evidence type="ECO:0000313" key="2">
    <source>
        <dbReference type="Proteomes" id="UP001433508"/>
    </source>
</evidence>
<evidence type="ECO:0000313" key="1">
    <source>
        <dbReference type="EMBL" id="KAK9233676.1"/>
    </source>
</evidence>
<reference evidence="2" key="1">
    <citation type="journal article" date="2024" name="Front. Bioeng. Biotechnol.">
        <title>Genome-scale model development and genomic sequencing of the oleaginous clade Lipomyces.</title>
        <authorList>
            <person name="Czajka J.J."/>
            <person name="Han Y."/>
            <person name="Kim J."/>
            <person name="Mondo S.J."/>
            <person name="Hofstad B.A."/>
            <person name="Robles A."/>
            <person name="Haridas S."/>
            <person name="Riley R."/>
            <person name="LaButti K."/>
            <person name="Pangilinan J."/>
            <person name="Andreopoulos W."/>
            <person name="Lipzen A."/>
            <person name="Yan J."/>
            <person name="Wang M."/>
            <person name="Ng V."/>
            <person name="Grigoriev I.V."/>
            <person name="Spatafora J.W."/>
            <person name="Magnuson J.K."/>
            <person name="Baker S.E."/>
            <person name="Pomraning K.R."/>
        </authorList>
    </citation>
    <scope>NUCLEOTIDE SEQUENCE [LARGE SCALE GENOMIC DNA]</scope>
    <source>
        <strain evidence="2">CBS 7786</strain>
    </source>
</reference>
<proteinExistence type="predicted"/>
<dbReference type="Proteomes" id="UP001433508">
    <property type="component" value="Unassembled WGS sequence"/>
</dbReference>
<accession>A0ACC3SQM5</accession>
<organism evidence="1 2">
    <name type="scientific">Lipomyces kononenkoae</name>
    <name type="common">Yeast</name>
    <dbReference type="NCBI Taxonomy" id="34357"/>
    <lineage>
        <taxon>Eukaryota</taxon>
        <taxon>Fungi</taxon>
        <taxon>Dikarya</taxon>
        <taxon>Ascomycota</taxon>
        <taxon>Saccharomycotina</taxon>
        <taxon>Lipomycetes</taxon>
        <taxon>Lipomycetales</taxon>
        <taxon>Lipomycetaceae</taxon>
        <taxon>Lipomyces</taxon>
    </lineage>
</organism>
<feature type="non-terminal residue" evidence="1">
    <location>
        <position position="205"/>
    </location>
</feature>